<dbReference type="EMBL" id="JAAARO010000014">
    <property type="protein sequence ID" value="KAF5736981.1"/>
    <property type="molecule type" value="Genomic_DNA"/>
</dbReference>
<proteinExistence type="predicted"/>
<keyword evidence="4" id="KW-1185">Reference proteome</keyword>
<evidence type="ECO:0000313" key="4">
    <source>
        <dbReference type="Proteomes" id="UP000593562"/>
    </source>
</evidence>
<keyword evidence="1" id="KW-0175">Coiled coil</keyword>
<dbReference type="Gene3D" id="1.20.5.1700">
    <property type="match status" value="1"/>
</dbReference>
<dbReference type="InParanoid" id="A0A7J7CSD9"/>
<sequence>MANSDATIPCLPVNAPLAPKKQNITPIGSKLADLQNWRSKLDTQVKVYREELSELKVSLNAEVEQLRSEFQELRGTLHHQQEDVTASLRNLGLKDVSAGETENAPLAPTGEEKSEEAHAPNVEETDKKDQN</sequence>
<protein>
    <recommendedName>
        <fullName evidence="5">CAP-Gly domain-containing linker protein 1</fullName>
    </recommendedName>
</protein>
<evidence type="ECO:0000256" key="1">
    <source>
        <dbReference type="SAM" id="Coils"/>
    </source>
</evidence>
<evidence type="ECO:0000256" key="2">
    <source>
        <dbReference type="SAM" id="MobiDB-lite"/>
    </source>
</evidence>
<reference evidence="3 4" key="1">
    <citation type="journal article" date="2020" name="Nat. Commun.">
        <title>Genome of Tripterygium wilfordii and identification of cytochrome P450 involved in triptolide biosynthesis.</title>
        <authorList>
            <person name="Tu L."/>
            <person name="Su P."/>
            <person name="Zhang Z."/>
            <person name="Gao L."/>
            <person name="Wang J."/>
            <person name="Hu T."/>
            <person name="Zhou J."/>
            <person name="Zhang Y."/>
            <person name="Zhao Y."/>
            <person name="Liu Y."/>
            <person name="Song Y."/>
            <person name="Tong Y."/>
            <person name="Lu Y."/>
            <person name="Yang J."/>
            <person name="Xu C."/>
            <person name="Jia M."/>
            <person name="Peters R.J."/>
            <person name="Huang L."/>
            <person name="Gao W."/>
        </authorList>
    </citation>
    <scope>NUCLEOTIDE SEQUENCE [LARGE SCALE GENOMIC DNA]</scope>
    <source>
        <strain evidence="4">cv. XIE 37</strain>
        <tissue evidence="3">Leaf</tissue>
    </source>
</reference>
<feature type="coiled-coil region" evidence="1">
    <location>
        <begin position="49"/>
        <end position="83"/>
    </location>
</feature>
<dbReference type="PANTHER" id="PTHR34681:SF2">
    <property type="entry name" value="UVEAL AUTOANTIGEN WITH COILED-COIL_ANKYRIN"/>
    <property type="match status" value="1"/>
</dbReference>
<evidence type="ECO:0008006" key="5">
    <source>
        <dbReference type="Google" id="ProtNLM"/>
    </source>
</evidence>
<dbReference type="AlphaFoldDB" id="A0A7J7CSD9"/>
<dbReference type="Proteomes" id="UP000593562">
    <property type="component" value="Unassembled WGS sequence"/>
</dbReference>
<comment type="caution">
    <text evidence="3">The sequence shown here is derived from an EMBL/GenBank/DDBJ whole genome shotgun (WGS) entry which is preliminary data.</text>
</comment>
<organism evidence="3 4">
    <name type="scientific">Tripterygium wilfordii</name>
    <name type="common">Thunder God vine</name>
    <dbReference type="NCBI Taxonomy" id="458696"/>
    <lineage>
        <taxon>Eukaryota</taxon>
        <taxon>Viridiplantae</taxon>
        <taxon>Streptophyta</taxon>
        <taxon>Embryophyta</taxon>
        <taxon>Tracheophyta</taxon>
        <taxon>Spermatophyta</taxon>
        <taxon>Magnoliopsida</taxon>
        <taxon>eudicotyledons</taxon>
        <taxon>Gunneridae</taxon>
        <taxon>Pentapetalae</taxon>
        <taxon>rosids</taxon>
        <taxon>fabids</taxon>
        <taxon>Celastrales</taxon>
        <taxon>Celastraceae</taxon>
        <taxon>Tripterygium</taxon>
    </lineage>
</organism>
<gene>
    <name evidence="3" type="ORF">HS088_TW14G01136</name>
</gene>
<name>A0A7J7CSD9_TRIWF</name>
<feature type="region of interest" description="Disordered" evidence="2">
    <location>
        <begin position="89"/>
        <end position="131"/>
    </location>
</feature>
<evidence type="ECO:0000313" key="3">
    <source>
        <dbReference type="EMBL" id="KAF5736981.1"/>
    </source>
</evidence>
<dbReference type="PANTHER" id="PTHR34681">
    <property type="entry name" value="UVEAL AUTOANTIGEN WITH COILED-COIL/ANKYRIN"/>
    <property type="match status" value="1"/>
</dbReference>
<accession>A0A7J7CSD9</accession>